<evidence type="ECO:0000256" key="1">
    <source>
        <dbReference type="SAM" id="MobiDB-lite"/>
    </source>
</evidence>
<comment type="caution">
    <text evidence="2">The sequence shown here is derived from an EMBL/GenBank/DDBJ whole genome shotgun (WGS) entry which is preliminary data.</text>
</comment>
<dbReference type="EMBL" id="JAPNKE010000002">
    <property type="protein sequence ID" value="MCY1011109.1"/>
    <property type="molecule type" value="Genomic_DNA"/>
</dbReference>
<reference evidence="2" key="1">
    <citation type="submission" date="2022-11" db="EMBL/GenBank/DDBJ databases">
        <title>Minimal conservation of predation-associated metabolite biosynthetic gene clusters underscores biosynthetic potential of Myxococcota including descriptions for ten novel species: Archangium lansinium sp. nov., Myxococcus landrumus sp. nov., Nannocystis bai.</title>
        <authorList>
            <person name="Ahearne A."/>
            <person name="Stevens C."/>
            <person name="Phillips K."/>
        </authorList>
    </citation>
    <scope>NUCLEOTIDE SEQUENCE</scope>
    <source>
        <strain evidence="2">Na p29</strain>
    </source>
</reference>
<protein>
    <submittedName>
        <fullName evidence="2">Uncharacterized protein</fullName>
    </submittedName>
</protein>
<keyword evidence="3" id="KW-1185">Reference proteome</keyword>
<name>A0A9X3EX10_9BACT</name>
<organism evidence="2 3">
    <name type="scientific">Nannocystis pusilla</name>
    <dbReference type="NCBI Taxonomy" id="889268"/>
    <lineage>
        <taxon>Bacteria</taxon>
        <taxon>Pseudomonadati</taxon>
        <taxon>Myxococcota</taxon>
        <taxon>Polyangia</taxon>
        <taxon>Nannocystales</taxon>
        <taxon>Nannocystaceae</taxon>
        <taxon>Nannocystis</taxon>
    </lineage>
</organism>
<feature type="compositionally biased region" description="Basic and acidic residues" evidence="1">
    <location>
        <begin position="1"/>
        <end position="12"/>
    </location>
</feature>
<dbReference type="RefSeq" id="WP_267774344.1">
    <property type="nucleotide sequence ID" value="NZ_JAPNKE010000002.1"/>
</dbReference>
<proteinExistence type="predicted"/>
<feature type="region of interest" description="Disordered" evidence="1">
    <location>
        <begin position="1"/>
        <end position="59"/>
    </location>
</feature>
<sequence length="214" mass="22862">MVGRPRADRAGEPEGSGADLEPQGSATGAGRHRQVSPGPADPQFPPQSEQIDTSKLPKVTQAPKFAFKSGSYSAESMKLPEVLPLEKFEHWQGGPNWPYLESSVVVVTDHGQDPNRFVAFLVDLKDQRIAAIRDGDIHKHFATIGHMTPLDGKYQEGLPQTIMGLAGSGAVIILRPPVPPGPPGFPDELVRRILDTGNIAGVAGQLIQGKLGRG</sequence>
<evidence type="ECO:0000313" key="3">
    <source>
        <dbReference type="Proteomes" id="UP001150924"/>
    </source>
</evidence>
<dbReference type="Proteomes" id="UP001150924">
    <property type="component" value="Unassembled WGS sequence"/>
</dbReference>
<gene>
    <name evidence="2" type="ORF">OV079_37215</name>
</gene>
<evidence type="ECO:0000313" key="2">
    <source>
        <dbReference type="EMBL" id="MCY1011109.1"/>
    </source>
</evidence>
<accession>A0A9X3EX10</accession>
<dbReference type="AlphaFoldDB" id="A0A9X3EX10"/>